<dbReference type="EC" id="2.7.1.107" evidence="9"/>
<comment type="caution">
    <text evidence="12">The sequence shown here is derived from an EMBL/GenBank/DDBJ whole genome shotgun (WGS) entry which is preliminary data.</text>
</comment>
<dbReference type="SUPFAM" id="SSF48403">
    <property type="entry name" value="Ankyrin repeat"/>
    <property type="match status" value="1"/>
</dbReference>
<evidence type="ECO:0000256" key="8">
    <source>
        <dbReference type="PROSITE-ProRule" id="PRU00023"/>
    </source>
</evidence>
<evidence type="ECO:0000313" key="12">
    <source>
        <dbReference type="EMBL" id="GFS02290.1"/>
    </source>
</evidence>
<dbReference type="Gene3D" id="1.25.40.20">
    <property type="entry name" value="Ankyrin repeat-containing domain"/>
    <property type="match status" value="1"/>
</dbReference>
<reference evidence="12 13" key="1">
    <citation type="journal article" date="2021" name="Elife">
        <title>Chloroplast acquisition without the gene transfer in kleptoplastic sea slugs, Plakobranchus ocellatus.</title>
        <authorList>
            <person name="Maeda T."/>
            <person name="Takahashi S."/>
            <person name="Yoshida T."/>
            <person name="Shimamura S."/>
            <person name="Takaki Y."/>
            <person name="Nagai Y."/>
            <person name="Toyoda A."/>
            <person name="Suzuki Y."/>
            <person name="Arimoto A."/>
            <person name="Ishii H."/>
            <person name="Satoh N."/>
            <person name="Nishiyama T."/>
            <person name="Hasebe M."/>
            <person name="Maruyama T."/>
            <person name="Minagawa J."/>
            <person name="Obokata J."/>
            <person name="Shigenobu S."/>
        </authorList>
    </citation>
    <scope>NUCLEOTIDE SEQUENCE [LARGE SCALE GENOMIC DNA]</scope>
</reference>
<dbReference type="GO" id="GO:0005886">
    <property type="term" value="C:plasma membrane"/>
    <property type="evidence" value="ECO:0007669"/>
    <property type="project" value="TreeGrafter"/>
</dbReference>
<comment type="similarity">
    <text evidence="1 9">Belongs to the eukaryotic diacylglycerol kinase family.</text>
</comment>
<dbReference type="InterPro" id="IPR056383">
    <property type="entry name" value="DGKI-like_dom"/>
</dbReference>
<sequence length="862" mass="95825">EQATNSEHLWVDTNASGDYCYAMDSDCLKMGPRKKCIACKIVAHTACIGVLEEKNLKCKPTFREAGVRNYREQTFMRHHWVHRRRQEGKCKQCGKSFQQRFSFQNKDIIAISCSWCKSAYHNKTTCFMMQQIEEQCTMGIHASIIVPPSWIIKLPKKGSFKSSLRTSKKRKASLKKRRSKEDSKPFILKPIPSPLLKPVIVFINPKSGGNQGAKLFHKFCWLLNPRQVFDLTQGGPKYGLELYKKVPNLRILAAGGDGTVGWILSTIDSLGLSPPPPVGILPIGTGNDLARTLNWGGGYTDEPISKILCNIEDGQVVQLDRWNIKVMPNECSDGDAGGEEMLADNLPLDVFNNYFSLGADAHVALEFHESREANPEKFNSRFRNKMFYAGVGGRDLLKRSWKGFAEHIKLVCDGIDLTQKIQDMKLHCLLILNIPRYASGTLPWGNPHAVGFEPQNHDDGYLEVIGFTYSSLVKYHWFFLQIPPSTVPERLRIQVSRIGMADYESLHFDKDKLRLASVPLGIIVVDNNADLEHVREEIDKVLANQKNAPDSENTTNLSSQWCFLDSTTAERFFRIDKAQEALHYITDISSEDLYILDPGLTSSTTSAALAAAATPNGNGHHAPREMTLRGNGAVTGGEDGSLTLNFTFPVTPPKSPNLLRSPDSLEALRPVESVENLLTAPQPGNSSEPGSPNSTSSGQDKHYTFTAVASAQPANKPASLALFDKQLIDASKRGDIQKIADLNHKGANLLATDQYGMTSLHHAARFGHKDVVKFLITNAPPVILDMVEHEKGQTALHKAAWYQRRTICHMLVAAGASLTRTDFHGNSPRQQALKAEDKELAAYLENQEHFQLVQSEDQETAV</sequence>
<evidence type="ECO:0000256" key="4">
    <source>
        <dbReference type="ARBA" id="ARBA00022741"/>
    </source>
</evidence>
<dbReference type="GO" id="GO:0005524">
    <property type="term" value="F:ATP binding"/>
    <property type="evidence" value="ECO:0007669"/>
    <property type="project" value="UniProtKB-KW"/>
</dbReference>
<dbReference type="Gene3D" id="3.40.50.10330">
    <property type="entry name" value="Probable inorganic polyphosphate/atp-NAD kinase, domain 1"/>
    <property type="match status" value="1"/>
</dbReference>
<dbReference type="PROSITE" id="PS50297">
    <property type="entry name" value="ANK_REP_REGION"/>
    <property type="match status" value="2"/>
</dbReference>
<dbReference type="SMART" id="SM00046">
    <property type="entry name" value="DAGKc"/>
    <property type="match status" value="1"/>
</dbReference>
<dbReference type="Proteomes" id="UP000762676">
    <property type="component" value="Unassembled WGS sequence"/>
</dbReference>
<dbReference type="CDD" id="cd20802">
    <property type="entry name" value="C1_DGK_typeIV_rpt1"/>
    <property type="match status" value="1"/>
</dbReference>
<dbReference type="Pfam" id="PF00781">
    <property type="entry name" value="DAGK_cat"/>
    <property type="match status" value="1"/>
</dbReference>
<comment type="catalytic activity">
    <reaction evidence="9">
        <text>a 1,2-diacyl-sn-glycerol + ATP = a 1,2-diacyl-sn-glycero-3-phosphate + ADP + H(+)</text>
        <dbReference type="Rhea" id="RHEA:10272"/>
        <dbReference type="ChEBI" id="CHEBI:15378"/>
        <dbReference type="ChEBI" id="CHEBI:17815"/>
        <dbReference type="ChEBI" id="CHEBI:30616"/>
        <dbReference type="ChEBI" id="CHEBI:58608"/>
        <dbReference type="ChEBI" id="CHEBI:456216"/>
        <dbReference type="EC" id="2.7.1.107"/>
    </reaction>
</comment>
<feature type="region of interest" description="Disordered" evidence="10">
    <location>
        <begin position="678"/>
        <end position="700"/>
    </location>
</feature>
<gene>
    <name evidence="12" type="ORF">ElyMa_006441800</name>
</gene>
<dbReference type="InterPro" id="IPR036770">
    <property type="entry name" value="Ankyrin_rpt-contain_sf"/>
</dbReference>
<dbReference type="GO" id="GO:0004143">
    <property type="term" value="F:ATP-dependent diacylglycerol kinase activity"/>
    <property type="evidence" value="ECO:0007669"/>
    <property type="project" value="UniProtKB-EC"/>
</dbReference>
<dbReference type="InterPro" id="IPR002219">
    <property type="entry name" value="PKC_DAG/PE"/>
</dbReference>
<dbReference type="Gene3D" id="2.60.200.40">
    <property type="match status" value="1"/>
</dbReference>
<dbReference type="PANTHER" id="PTHR11255:SF80">
    <property type="entry name" value="EYE-SPECIFIC DIACYLGLYCEROL KINASE"/>
    <property type="match status" value="1"/>
</dbReference>
<keyword evidence="13" id="KW-1185">Reference proteome</keyword>
<dbReference type="InterPro" id="IPR001206">
    <property type="entry name" value="Diacylglycerol_kinase_cat_dom"/>
</dbReference>
<evidence type="ECO:0000256" key="6">
    <source>
        <dbReference type="ARBA" id="ARBA00022840"/>
    </source>
</evidence>
<dbReference type="Pfam" id="PF00130">
    <property type="entry name" value="C1_1"/>
    <property type="match status" value="1"/>
</dbReference>
<dbReference type="SUPFAM" id="SSF111331">
    <property type="entry name" value="NAD kinase/diacylglycerol kinase-like"/>
    <property type="match status" value="1"/>
</dbReference>
<keyword evidence="4 9" id="KW-0547">Nucleotide-binding</keyword>
<keyword evidence="5 9" id="KW-0418">Kinase</keyword>
<keyword evidence="6 9" id="KW-0067">ATP-binding</keyword>
<proteinExistence type="inferred from homology"/>
<dbReference type="InterPro" id="IPR002110">
    <property type="entry name" value="Ankyrin_rpt"/>
</dbReference>
<dbReference type="SMART" id="SM00248">
    <property type="entry name" value="ANK"/>
    <property type="match status" value="2"/>
</dbReference>
<protein>
    <recommendedName>
        <fullName evidence="9">Diacylglycerol kinase</fullName>
        <shortName evidence="9">DAG kinase</shortName>
        <ecNumber evidence="9">2.7.1.107</ecNumber>
    </recommendedName>
</protein>
<dbReference type="PROSITE" id="PS50146">
    <property type="entry name" value="DAGK"/>
    <property type="match status" value="1"/>
</dbReference>
<evidence type="ECO:0000256" key="5">
    <source>
        <dbReference type="ARBA" id="ARBA00022777"/>
    </source>
</evidence>
<dbReference type="FunFam" id="2.60.200.40:FF:000012">
    <property type="entry name" value="Diacylglycerol kinase"/>
    <property type="match status" value="1"/>
</dbReference>
<dbReference type="Pfam" id="PF12796">
    <property type="entry name" value="Ank_2"/>
    <property type="match status" value="1"/>
</dbReference>
<dbReference type="FunFam" id="1.25.40.20:FF:000204">
    <property type="entry name" value="Diacylglycerol kinase"/>
    <property type="match status" value="1"/>
</dbReference>
<feature type="repeat" description="ANK" evidence="8">
    <location>
        <begin position="755"/>
        <end position="776"/>
    </location>
</feature>
<dbReference type="PANTHER" id="PTHR11255">
    <property type="entry name" value="DIACYLGLYCEROL KINASE"/>
    <property type="match status" value="1"/>
</dbReference>
<dbReference type="SMART" id="SM00045">
    <property type="entry name" value="DAGKa"/>
    <property type="match status" value="1"/>
</dbReference>
<dbReference type="PROSITE" id="PS50088">
    <property type="entry name" value="ANK_REPEAT"/>
    <property type="match status" value="2"/>
</dbReference>
<dbReference type="Pfam" id="PF23578">
    <property type="entry name" value="DGKI"/>
    <property type="match status" value="1"/>
</dbReference>
<evidence type="ECO:0000256" key="2">
    <source>
        <dbReference type="ARBA" id="ARBA00022679"/>
    </source>
</evidence>
<evidence type="ECO:0000256" key="7">
    <source>
        <dbReference type="ARBA" id="ARBA00023043"/>
    </source>
</evidence>
<evidence type="ECO:0000256" key="3">
    <source>
        <dbReference type="ARBA" id="ARBA00022737"/>
    </source>
</evidence>
<evidence type="ECO:0000256" key="9">
    <source>
        <dbReference type="RuleBase" id="RU361128"/>
    </source>
</evidence>
<dbReference type="GO" id="GO:0007200">
    <property type="term" value="P:phospholipase C-activating G protein-coupled receptor signaling pathway"/>
    <property type="evidence" value="ECO:0007669"/>
    <property type="project" value="InterPro"/>
</dbReference>
<dbReference type="Pfam" id="PF00609">
    <property type="entry name" value="DAGK_acc"/>
    <property type="match status" value="1"/>
</dbReference>
<feature type="domain" description="DAGKc" evidence="11">
    <location>
        <begin position="194"/>
        <end position="328"/>
    </location>
</feature>
<dbReference type="InterPro" id="IPR016064">
    <property type="entry name" value="NAD/diacylglycerol_kinase_sf"/>
</dbReference>
<keyword evidence="2 9" id="KW-0808">Transferase</keyword>
<dbReference type="InterPro" id="IPR000756">
    <property type="entry name" value="Diacylglycerol_kin_accessory"/>
</dbReference>
<accession>A0AAV4HXH3</accession>
<feature type="repeat" description="ANK" evidence="8">
    <location>
        <begin position="791"/>
        <end position="823"/>
    </location>
</feature>
<feature type="compositionally biased region" description="Low complexity" evidence="10">
    <location>
        <begin position="683"/>
        <end position="698"/>
    </location>
</feature>
<evidence type="ECO:0000259" key="11">
    <source>
        <dbReference type="PROSITE" id="PS50146"/>
    </source>
</evidence>
<evidence type="ECO:0000256" key="10">
    <source>
        <dbReference type="SAM" id="MobiDB-lite"/>
    </source>
</evidence>
<keyword evidence="3" id="KW-0677">Repeat</keyword>
<dbReference type="EMBL" id="BMAT01012938">
    <property type="protein sequence ID" value="GFS02290.1"/>
    <property type="molecule type" value="Genomic_DNA"/>
</dbReference>
<keyword evidence="7 8" id="KW-0040">ANK repeat</keyword>
<name>A0AAV4HXH3_9GAST</name>
<dbReference type="FunFam" id="3.40.50.10330:FF:000002">
    <property type="entry name" value="Diacylglycerol kinase"/>
    <property type="match status" value="1"/>
</dbReference>
<feature type="non-terminal residue" evidence="12">
    <location>
        <position position="1"/>
    </location>
</feature>
<organism evidence="12 13">
    <name type="scientific">Elysia marginata</name>
    <dbReference type="NCBI Taxonomy" id="1093978"/>
    <lineage>
        <taxon>Eukaryota</taxon>
        <taxon>Metazoa</taxon>
        <taxon>Spiralia</taxon>
        <taxon>Lophotrochozoa</taxon>
        <taxon>Mollusca</taxon>
        <taxon>Gastropoda</taxon>
        <taxon>Heterobranchia</taxon>
        <taxon>Euthyneura</taxon>
        <taxon>Panpulmonata</taxon>
        <taxon>Sacoglossa</taxon>
        <taxon>Placobranchoidea</taxon>
        <taxon>Plakobranchidae</taxon>
        <taxon>Elysia</taxon>
    </lineage>
</organism>
<dbReference type="InterPro" id="IPR037607">
    <property type="entry name" value="DGK"/>
</dbReference>
<evidence type="ECO:0000313" key="13">
    <source>
        <dbReference type="Proteomes" id="UP000762676"/>
    </source>
</evidence>
<evidence type="ECO:0000256" key="1">
    <source>
        <dbReference type="ARBA" id="ARBA00009280"/>
    </source>
</evidence>
<dbReference type="AlphaFoldDB" id="A0AAV4HXH3"/>
<dbReference type="InterPro" id="IPR017438">
    <property type="entry name" value="ATP-NAD_kinase_N"/>
</dbReference>